<dbReference type="VEuPathDB" id="MicrosporidiaDB:VICG_00384"/>
<dbReference type="GeneID" id="19881102"/>
<feature type="signal peptide" evidence="2">
    <location>
        <begin position="1"/>
        <end position="20"/>
    </location>
</feature>
<proteinExistence type="predicted"/>
<dbReference type="Proteomes" id="UP000011082">
    <property type="component" value="Unassembled WGS sequence"/>
</dbReference>
<dbReference type="AlphaFoldDB" id="L2GQP7"/>
<name>L2GQP7_VITCO</name>
<keyword evidence="4" id="KW-1185">Reference proteome</keyword>
<organism evidence="3 4">
    <name type="scientific">Vittaforma corneae (strain ATCC 50505)</name>
    <name type="common">Microsporidian parasite</name>
    <name type="synonym">Nosema corneum</name>
    <dbReference type="NCBI Taxonomy" id="993615"/>
    <lineage>
        <taxon>Eukaryota</taxon>
        <taxon>Fungi</taxon>
        <taxon>Fungi incertae sedis</taxon>
        <taxon>Microsporidia</taxon>
        <taxon>Nosematidae</taxon>
        <taxon>Vittaforma</taxon>
    </lineage>
</organism>
<evidence type="ECO:0000313" key="4">
    <source>
        <dbReference type="Proteomes" id="UP000011082"/>
    </source>
</evidence>
<protein>
    <submittedName>
        <fullName evidence="3">Uncharacterized protein</fullName>
    </submittedName>
</protein>
<feature type="compositionally biased region" description="Polar residues" evidence="1">
    <location>
        <begin position="56"/>
        <end position="66"/>
    </location>
</feature>
<accession>L2GQP7</accession>
<evidence type="ECO:0000313" key="3">
    <source>
        <dbReference type="EMBL" id="ELA42632.1"/>
    </source>
</evidence>
<evidence type="ECO:0000256" key="1">
    <source>
        <dbReference type="SAM" id="MobiDB-lite"/>
    </source>
</evidence>
<feature type="region of interest" description="Disordered" evidence="1">
    <location>
        <begin position="56"/>
        <end position="80"/>
    </location>
</feature>
<reference evidence="4" key="1">
    <citation type="submission" date="2011-05" db="EMBL/GenBank/DDBJ databases">
        <title>The genome sequence of Vittaforma corneae strain ATCC 50505.</title>
        <authorList>
            <consortium name="The Broad Institute Genome Sequencing Platform"/>
            <person name="Cuomo C."/>
            <person name="Didier E."/>
            <person name="Bowers L."/>
            <person name="Young S.K."/>
            <person name="Zeng Q."/>
            <person name="Gargeya S."/>
            <person name="Fitzgerald M."/>
            <person name="Haas B."/>
            <person name="Abouelleil A."/>
            <person name="Alvarado L."/>
            <person name="Arachchi H.M."/>
            <person name="Berlin A."/>
            <person name="Chapman S.B."/>
            <person name="Gearin G."/>
            <person name="Goldberg J."/>
            <person name="Griggs A."/>
            <person name="Gujja S."/>
            <person name="Hansen M."/>
            <person name="Heiman D."/>
            <person name="Howarth C."/>
            <person name="Larimer J."/>
            <person name="Lui A."/>
            <person name="MacDonald P.J.P."/>
            <person name="McCowen C."/>
            <person name="Montmayeur A."/>
            <person name="Murphy C."/>
            <person name="Neiman D."/>
            <person name="Pearson M."/>
            <person name="Priest M."/>
            <person name="Roberts A."/>
            <person name="Saif S."/>
            <person name="Shea T."/>
            <person name="Sisk P."/>
            <person name="Stolte C."/>
            <person name="Sykes S."/>
            <person name="Wortman J."/>
            <person name="Nusbaum C."/>
            <person name="Birren B."/>
        </authorList>
    </citation>
    <scope>NUCLEOTIDE SEQUENCE [LARGE SCALE GENOMIC DNA]</scope>
    <source>
        <strain evidence="4">ATCC 50505</strain>
    </source>
</reference>
<evidence type="ECO:0000256" key="2">
    <source>
        <dbReference type="SAM" id="SignalP"/>
    </source>
</evidence>
<dbReference type="RefSeq" id="XP_007603837.1">
    <property type="nucleotide sequence ID" value="XM_007603775.1"/>
</dbReference>
<gene>
    <name evidence="3" type="ORF">VICG_00384</name>
</gene>
<keyword evidence="2" id="KW-0732">Signal</keyword>
<dbReference type="HOGENOM" id="CLU_1066338_0_0_1"/>
<dbReference type="InParanoid" id="L2GQP7"/>
<feature type="chain" id="PRO_5003960074" evidence="2">
    <location>
        <begin position="21"/>
        <end position="261"/>
    </location>
</feature>
<sequence length="261" mass="29668">MFQKVLLNKLNLILIETVLCSNGSEGSSVQYSITSNHQFNGTIGYNGGEIQQREMNPSTENTSYTSDPFEPDISNGTNDNEQDCLIEPDDLSSGVTSILQEIRWDEIKDIVRRDVDSAYIANAHFDLEKSIKSLEYIDAIFKTICTGGNICFYKDSIDHIFFAMYIELARIGYYFQISEDAVGCDLDSVYTGLSYNKLFFHIGMTISFLKNHLAFNHGNDPSFCIDTEIWKGLMHLGLHLYSKEYLKKDQQLISFSDQISM</sequence>
<dbReference type="EMBL" id="JH370131">
    <property type="protein sequence ID" value="ELA42632.1"/>
    <property type="molecule type" value="Genomic_DNA"/>
</dbReference>